<keyword evidence="4" id="KW-0804">Transcription</keyword>
<comment type="similarity">
    <text evidence="1">Belongs to the LysR transcriptional regulatory family.</text>
</comment>
<evidence type="ECO:0000256" key="3">
    <source>
        <dbReference type="ARBA" id="ARBA00023125"/>
    </source>
</evidence>
<keyword evidence="2" id="KW-0805">Transcription regulation</keyword>
<dbReference type="RefSeq" id="WP_117556127.1">
    <property type="nucleotide sequence ID" value="NZ_JAJCID010000013.1"/>
</dbReference>
<dbReference type="EMBL" id="JAKNGE010000006">
    <property type="protein sequence ID" value="MCG4745038.1"/>
    <property type="molecule type" value="Genomic_DNA"/>
</dbReference>
<comment type="caution">
    <text evidence="6">The sequence shown here is derived from an EMBL/GenBank/DDBJ whole genome shotgun (WGS) entry which is preliminary data.</text>
</comment>
<evidence type="ECO:0000256" key="2">
    <source>
        <dbReference type="ARBA" id="ARBA00023015"/>
    </source>
</evidence>
<dbReference type="SUPFAM" id="SSF46785">
    <property type="entry name" value="Winged helix' DNA-binding domain"/>
    <property type="match status" value="1"/>
</dbReference>
<evidence type="ECO:0000313" key="7">
    <source>
        <dbReference type="Proteomes" id="UP001299608"/>
    </source>
</evidence>
<evidence type="ECO:0000313" key="6">
    <source>
        <dbReference type="EMBL" id="MCG4745038.1"/>
    </source>
</evidence>
<dbReference type="InterPro" id="IPR005119">
    <property type="entry name" value="LysR_subst-bd"/>
</dbReference>
<dbReference type="PANTHER" id="PTHR30419:SF8">
    <property type="entry name" value="NITROGEN ASSIMILATION TRANSCRIPTIONAL ACTIVATOR-RELATED"/>
    <property type="match status" value="1"/>
</dbReference>
<dbReference type="InterPro" id="IPR000847">
    <property type="entry name" value="LysR_HTH_N"/>
</dbReference>
<dbReference type="AlphaFoldDB" id="A0AAX1SQ69"/>
<name>A0AAX1SQ69_9FIRM</name>
<keyword evidence="3" id="KW-0238">DNA-binding</keyword>
<sequence length="306" mass="34783">MDTKYLKYVLTIARKKNMTKAAEELYVSQSSLSQYLSRLEQEIGVPLFIRAKGELLLTPAGELYVEAARKVIQIQKDLYHNIRGLNHKGHITIGVTSQFGLRMLTEIIPAYKKVFPQVTIEITESNVPTLTRMILEEGIDCAVMALNCADAFAEEQVSLLRKEEVLFAVPAAHGYCLRNRTGIMTREELIHEFKDENFMLSKKGSTLRELADRIFASAGFQPSTMCETNSIIATRAMVAKGIGVTFIARSCVSDRENVAYYSLNPRMYRYNALVRRKNLIQNEPERALFQHIRGYFERQDEDGPAD</sequence>
<dbReference type="FunFam" id="1.10.10.10:FF:000001">
    <property type="entry name" value="LysR family transcriptional regulator"/>
    <property type="match status" value="1"/>
</dbReference>
<dbReference type="PANTHER" id="PTHR30419">
    <property type="entry name" value="HTH-TYPE TRANSCRIPTIONAL REGULATOR YBHD"/>
    <property type="match status" value="1"/>
</dbReference>
<proteinExistence type="inferred from homology"/>
<reference evidence="6" key="1">
    <citation type="submission" date="2022-01" db="EMBL/GenBank/DDBJ databases">
        <title>Collection of gut derived symbiotic bacterial strains cultured from healthy donors.</title>
        <authorList>
            <person name="Lin H."/>
            <person name="Kohout C."/>
            <person name="Waligurski E."/>
            <person name="Pamer E.G."/>
        </authorList>
    </citation>
    <scope>NUCLEOTIDE SEQUENCE</scope>
    <source>
        <strain evidence="6">DFI.6.55</strain>
    </source>
</reference>
<dbReference type="PRINTS" id="PR00039">
    <property type="entry name" value="HTHLYSR"/>
</dbReference>
<dbReference type="SUPFAM" id="SSF53850">
    <property type="entry name" value="Periplasmic binding protein-like II"/>
    <property type="match status" value="1"/>
</dbReference>
<dbReference type="Gene3D" id="3.40.190.290">
    <property type="match status" value="1"/>
</dbReference>
<dbReference type="GO" id="GO:0005829">
    <property type="term" value="C:cytosol"/>
    <property type="evidence" value="ECO:0007669"/>
    <property type="project" value="TreeGrafter"/>
</dbReference>
<dbReference type="InterPro" id="IPR050950">
    <property type="entry name" value="HTH-type_LysR_regulators"/>
</dbReference>
<dbReference type="CDD" id="cd05466">
    <property type="entry name" value="PBP2_LTTR_substrate"/>
    <property type="match status" value="1"/>
</dbReference>
<evidence type="ECO:0000256" key="1">
    <source>
        <dbReference type="ARBA" id="ARBA00009437"/>
    </source>
</evidence>
<evidence type="ECO:0000256" key="4">
    <source>
        <dbReference type="ARBA" id="ARBA00023163"/>
    </source>
</evidence>
<evidence type="ECO:0000259" key="5">
    <source>
        <dbReference type="PROSITE" id="PS50931"/>
    </source>
</evidence>
<dbReference type="InterPro" id="IPR036390">
    <property type="entry name" value="WH_DNA-bd_sf"/>
</dbReference>
<dbReference type="Pfam" id="PF03466">
    <property type="entry name" value="LysR_substrate"/>
    <property type="match status" value="1"/>
</dbReference>
<organism evidence="6 7">
    <name type="scientific">Enterocloster aldenensis</name>
    <dbReference type="NCBI Taxonomy" id="358742"/>
    <lineage>
        <taxon>Bacteria</taxon>
        <taxon>Bacillati</taxon>
        <taxon>Bacillota</taxon>
        <taxon>Clostridia</taxon>
        <taxon>Lachnospirales</taxon>
        <taxon>Lachnospiraceae</taxon>
        <taxon>Enterocloster</taxon>
    </lineage>
</organism>
<feature type="domain" description="HTH lysR-type" evidence="5">
    <location>
        <begin position="1"/>
        <end position="58"/>
    </location>
</feature>
<dbReference type="GO" id="GO:0003700">
    <property type="term" value="F:DNA-binding transcription factor activity"/>
    <property type="evidence" value="ECO:0007669"/>
    <property type="project" value="InterPro"/>
</dbReference>
<gene>
    <name evidence="6" type="ORF">L0N08_06425</name>
</gene>
<dbReference type="PROSITE" id="PS50931">
    <property type="entry name" value="HTH_LYSR"/>
    <property type="match status" value="1"/>
</dbReference>
<dbReference type="Proteomes" id="UP001299608">
    <property type="component" value="Unassembled WGS sequence"/>
</dbReference>
<accession>A0AAX1SQ69</accession>
<protein>
    <submittedName>
        <fullName evidence="6">LysR family transcriptional regulator</fullName>
    </submittedName>
</protein>
<dbReference type="Pfam" id="PF00126">
    <property type="entry name" value="HTH_1"/>
    <property type="match status" value="1"/>
</dbReference>
<dbReference type="GO" id="GO:0003677">
    <property type="term" value="F:DNA binding"/>
    <property type="evidence" value="ECO:0007669"/>
    <property type="project" value="UniProtKB-KW"/>
</dbReference>
<dbReference type="InterPro" id="IPR036388">
    <property type="entry name" value="WH-like_DNA-bd_sf"/>
</dbReference>
<dbReference type="Gene3D" id="1.10.10.10">
    <property type="entry name" value="Winged helix-like DNA-binding domain superfamily/Winged helix DNA-binding domain"/>
    <property type="match status" value="1"/>
</dbReference>